<dbReference type="InterPro" id="IPR035186">
    <property type="entry name" value="DUF5308"/>
</dbReference>
<keyword evidence="2" id="KW-1185">Reference proteome</keyword>
<dbReference type="Proteomes" id="UP000803844">
    <property type="component" value="Unassembled WGS sequence"/>
</dbReference>
<evidence type="ECO:0000313" key="2">
    <source>
        <dbReference type="Proteomes" id="UP000803844"/>
    </source>
</evidence>
<dbReference type="GeneID" id="63836398"/>
<reference evidence="1" key="1">
    <citation type="journal article" date="2020" name="Phytopathology">
        <title>Genome sequence of the chestnut blight fungus Cryphonectria parasitica EP155: A fundamental resource for an archetypical invasive plant pathogen.</title>
        <authorList>
            <person name="Crouch J.A."/>
            <person name="Dawe A."/>
            <person name="Aerts A."/>
            <person name="Barry K."/>
            <person name="Churchill A.C.L."/>
            <person name="Grimwood J."/>
            <person name="Hillman B."/>
            <person name="Milgroom M.G."/>
            <person name="Pangilinan J."/>
            <person name="Smith M."/>
            <person name="Salamov A."/>
            <person name="Schmutz J."/>
            <person name="Yadav J."/>
            <person name="Grigoriev I.V."/>
            <person name="Nuss D."/>
        </authorList>
    </citation>
    <scope>NUCLEOTIDE SEQUENCE</scope>
    <source>
        <strain evidence="1">EP155</strain>
    </source>
</reference>
<gene>
    <name evidence="1" type="ORF">M406DRAFT_296749</name>
</gene>
<accession>A0A9P4XUQ1</accession>
<comment type="caution">
    <text evidence="1">The sequence shown here is derived from an EMBL/GenBank/DDBJ whole genome shotgun (WGS) entry which is preliminary data.</text>
</comment>
<name>A0A9P4XUQ1_CRYP1</name>
<sequence>MASLPSQHPHLALHLSDQEIDPHILQSLSLAHLTTTALASYDTAKRLDHGAPLRTMVEHAGAGPVVLHSYLCPISERQQPRQVAHLVLEENGLAKNNDGDDDGDGPNAPPMLITTVVAPGAEEIRDARRAAGRLERIARVFQTDWAAEGGDAT</sequence>
<dbReference type="RefSeq" id="XP_040772150.1">
    <property type="nucleotide sequence ID" value="XM_040919269.1"/>
</dbReference>
<evidence type="ECO:0000313" key="1">
    <source>
        <dbReference type="EMBL" id="KAF3761171.1"/>
    </source>
</evidence>
<proteinExistence type="predicted"/>
<dbReference type="Pfam" id="PF17233">
    <property type="entry name" value="DUF5308"/>
    <property type="match status" value="1"/>
</dbReference>
<dbReference type="AlphaFoldDB" id="A0A9P4XUQ1"/>
<organism evidence="1 2">
    <name type="scientific">Cryphonectria parasitica (strain ATCC 38755 / EP155)</name>
    <dbReference type="NCBI Taxonomy" id="660469"/>
    <lineage>
        <taxon>Eukaryota</taxon>
        <taxon>Fungi</taxon>
        <taxon>Dikarya</taxon>
        <taxon>Ascomycota</taxon>
        <taxon>Pezizomycotina</taxon>
        <taxon>Sordariomycetes</taxon>
        <taxon>Sordariomycetidae</taxon>
        <taxon>Diaporthales</taxon>
        <taxon>Cryphonectriaceae</taxon>
        <taxon>Cryphonectria-Endothia species complex</taxon>
        <taxon>Cryphonectria</taxon>
    </lineage>
</organism>
<dbReference type="OrthoDB" id="5305418at2759"/>
<protein>
    <submittedName>
        <fullName evidence="1">Uncharacterized protein</fullName>
    </submittedName>
</protein>
<dbReference type="EMBL" id="MU032352">
    <property type="protein sequence ID" value="KAF3761171.1"/>
    <property type="molecule type" value="Genomic_DNA"/>
</dbReference>